<dbReference type="AlphaFoldDB" id="A0A7V8UAC9"/>
<protein>
    <submittedName>
        <fullName evidence="5">Sugar transferase</fullName>
    </submittedName>
</protein>
<feature type="transmembrane region" description="Helical" evidence="3">
    <location>
        <begin position="21"/>
        <end position="41"/>
    </location>
</feature>
<keyword evidence="3" id="KW-0812">Transmembrane</keyword>
<feature type="transmembrane region" description="Helical" evidence="3">
    <location>
        <begin position="408"/>
        <end position="428"/>
    </location>
</feature>
<keyword evidence="3" id="KW-1133">Transmembrane helix</keyword>
<gene>
    <name evidence="5" type="ORF">FG486_17825</name>
</gene>
<dbReference type="GO" id="GO:0000271">
    <property type="term" value="P:polysaccharide biosynthetic process"/>
    <property type="evidence" value="ECO:0007669"/>
    <property type="project" value="UniProtKB-KW"/>
</dbReference>
<sequence>MLMATRQAQRSTIGISSVRSLRVQTIVALILAIILPALVYFEGNTVQIVRSHTAFNTLLGASIATFAAYFMADRVTAFPGKGQLSYILPTYGISYALVAAVILLGRIPYSAGILLINFAATTGVQILVSAVAERQIGYRVFVAPGGRVEQLEAVDGLDTTLLTSASVPRSKRAILVADLHFDHSDEWERAIAEATLHGIPVYHYKQVLETLTGKVRIEHMSENTFGSLLPSLNYARTKRAADIILTLLILPILALPMALVALAIRLESSGPAFFLQLRMGHRGVPFKVIKFRTMRCEDPTKMADARDAAMTKKDDDRITRLGRFLRRSRIDELPQLINVLKGEMSWIGPRPEAIALSEWYESELPFYSYRHIVRPGITGWAQVNQGHVTNLDDISAKLQYDFFYIKNFPYWLDLLIVFRTVLVMLNGYGAK</sequence>
<dbReference type="PANTHER" id="PTHR30576:SF0">
    <property type="entry name" value="UNDECAPRENYL-PHOSPHATE N-ACETYLGALACTOSAMINYL 1-PHOSPHATE TRANSFERASE-RELATED"/>
    <property type="match status" value="1"/>
</dbReference>
<feature type="transmembrane region" description="Helical" evidence="3">
    <location>
        <begin position="53"/>
        <end position="72"/>
    </location>
</feature>
<reference evidence="5 6" key="1">
    <citation type="journal article" date="1994" name="Int. J. Syst. Bacteriol.">
        <title>Phylogenetic positions of novel aerobic, bacteriochlorophyll a-containing bacteria and description of Roseococcus thiosulfatophilus gen. nov., sp. nov., Erythromicrobium ramosum gen. nov., sp. nov., and Erythrobacter litoralis sp. nov.</title>
        <authorList>
            <person name="Yurkov V."/>
            <person name="Stackebrandt E."/>
            <person name="Holmes A."/>
            <person name="Fuerst J.A."/>
            <person name="Hugenholtz P."/>
            <person name="Golecki J."/>
            <person name="Gad'on N."/>
            <person name="Gorlenko V.M."/>
            <person name="Kompantseva E.I."/>
            <person name="Drews G."/>
        </authorList>
    </citation>
    <scope>NUCLEOTIDE SEQUENCE [LARGE SCALE GENOMIC DNA]</scope>
    <source>
        <strain evidence="5 6">KR-99</strain>
    </source>
</reference>
<feature type="domain" description="Bacterial sugar transferase" evidence="4">
    <location>
        <begin position="238"/>
        <end position="425"/>
    </location>
</feature>
<dbReference type="Pfam" id="PF02397">
    <property type="entry name" value="Bac_transf"/>
    <property type="match status" value="1"/>
</dbReference>
<keyword evidence="3" id="KW-0472">Membrane</keyword>
<keyword evidence="6" id="KW-1185">Reference proteome</keyword>
<comment type="caution">
    <text evidence="5">The sequence shown here is derived from an EMBL/GenBank/DDBJ whole genome shotgun (WGS) entry which is preliminary data.</text>
</comment>
<feature type="transmembrane region" description="Helical" evidence="3">
    <location>
        <begin position="84"/>
        <end position="105"/>
    </location>
</feature>
<dbReference type="Proteomes" id="UP000589292">
    <property type="component" value="Unassembled WGS sequence"/>
</dbReference>
<dbReference type="GO" id="GO:0016780">
    <property type="term" value="F:phosphotransferase activity, for other substituted phosphate groups"/>
    <property type="evidence" value="ECO:0007669"/>
    <property type="project" value="TreeGrafter"/>
</dbReference>
<dbReference type="InterPro" id="IPR003362">
    <property type="entry name" value="Bact_transf"/>
</dbReference>
<organism evidence="5 6">
    <name type="scientific">Sphingomonas ursincola</name>
    <dbReference type="NCBI Taxonomy" id="56361"/>
    <lineage>
        <taxon>Bacteria</taxon>
        <taxon>Pseudomonadati</taxon>
        <taxon>Pseudomonadota</taxon>
        <taxon>Alphaproteobacteria</taxon>
        <taxon>Sphingomonadales</taxon>
        <taxon>Sphingomonadaceae</taxon>
        <taxon>Sphingomonas</taxon>
    </lineage>
</organism>
<name>A0A7V8UAC9_9SPHN</name>
<feature type="transmembrane region" description="Helical" evidence="3">
    <location>
        <begin position="243"/>
        <end position="264"/>
    </location>
</feature>
<evidence type="ECO:0000256" key="1">
    <source>
        <dbReference type="ARBA" id="ARBA00006464"/>
    </source>
</evidence>
<proteinExistence type="inferred from homology"/>
<comment type="similarity">
    <text evidence="1">Belongs to the bacterial sugar transferase family.</text>
</comment>
<evidence type="ECO:0000256" key="3">
    <source>
        <dbReference type="SAM" id="Phobius"/>
    </source>
</evidence>
<dbReference type="RefSeq" id="WP_181268568.1">
    <property type="nucleotide sequence ID" value="NZ_BAAAGB010000001.1"/>
</dbReference>
<keyword evidence="5" id="KW-0808">Transferase</keyword>
<evidence type="ECO:0000259" key="4">
    <source>
        <dbReference type="Pfam" id="PF02397"/>
    </source>
</evidence>
<dbReference type="EMBL" id="VDES01000006">
    <property type="protein sequence ID" value="MBA1376205.1"/>
    <property type="molecule type" value="Genomic_DNA"/>
</dbReference>
<evidence type="ECO:0000313" key="6">
    <source>
        <dbReference type="Proteomes" id="UP000589292"/>
    </source>
</evidence>
<evidence type="ECO:0000313" key="5">
    <source>
        <dbReference type="EMBL" id="MBA1376205.1"/>
    </source>
</evidence>
<accession>A0A7V8UAC9</accession>
<feature type="transmembrane region" description="Helical" evidence="3">
    <location>
        <begin position="111"/>
        <end position="132"/>
    </location>
</feature>
<keyword evidence="2" id="KW-0270">Exopolysaccharide synthesis</keyword>
<dbReference type="PANTHER" id="PTHR30576">
    <property type="entry name" value="COLANIC BIOSYNTHESIS UDP-GLUCOSE LIPID CARRIER TRANSFERASE"/>
    <property type="match status" value="1"/>
</dbReference>
<evidence type="ECO:0000256" key="2">
    <source>
        <dbReference type="ARBA" id="ARBA00023169"/>
    </source>
</evidence>